<evidence type="ECO:0000256" key="2">
    <source>
        <dbReference type="SAM" id="Phobius"/>
    </source>
</evidence>
<feature type="region of interest" description="Disordered" evidence="1">
    <location>
        <begin position="368"/>
        <end position="419"/>
    </location>
</feature>
<sequence>MTDDLTDRNRAKVEITENCTLYVTVTDKDGKAHAKSRYVECFDRVAPTIKAGIDGRLLRVEASDELSGVDAIFIDGDRYGDLTNGTLDVRLRDLGDDYSQLSIQAIDYAGNKSKTVQVKNPNYEEPNGKKTEDKKDPATSCPDTTKPTTTPTPTTPPTTTTPAPTPSPGTTGGTTTKPGGTSGGASTSKPSTSSQPVKEERDPSPLTPDGQATVVDNATDEDGKEFYTIVTPAENTFYLVIDKQRDSDNVYFLNAVTESDLLALAEKDEETGGTPEAAIPEPEKCGCKEKCEPGAVNTDCPVCKLDLSGCEGKAPEAPPADGEPEAPAPAKENGPGAIVIVVLVALAAGGAGYYFKVLKPKKELDDADDFEDIQFEDDPAADGEADALPEPEDYEDDPAAEDEDGDELTGDPEDKEGGV</sequence>
<dbReference type="InterPro" id="IPR025376">
    <property type="entry name" value="CD1107-like_dom"/>
</dbReference>
<dbReference type="OrthoDB" id="1951836at2"/>
<reference evidence="4 5" key="1">
    <citation type="submission" date="2018-08" db="EMBL/GenBank/DDBJ databases">
        <title>A genome reference for cultivated species of the human gut microbiota.</title>
        <authorList>
            <person name="Zou Y."/>
            <person name="Xue W."/>
            <person name="Luo G."/>
        </authorList>
    </citation>
    <scope>NUCLEOTIDE SEQUENCE [LARGE SCALE GENOMIC DNA]</scope>
    <source>
        <strain evidence="4 5">AF04-15</strain>
    </source>
</reference>
<comment type="caution">
    <text evidence="4">The sequence shown here is derived from an EMBL/GenBank/DDBJ whole genome shotgun (WGS) entry which is preliminary data.</text>
</comment>
<feature type="region of interest" description="Disordered" evidence="1">
    <location>
        <begin position="117"/>
        <end position="219"/>
    </location>
</feature>
<keyword evidence="2" id="KW-0472">Membrane</keyword>
<evidence type="ECO:0000259" key="3">
    <source>
        <dbReference type="Pfam" id="PF14283"/>
    </source>
</evidence>
<keyword evidence="2" id="KW-0812">Transmembrane</keyword>
<proteinExistence type="predicted"/>
<dbReference type="Pfam" id="PF14283">
    <property type="entry name" value="CD1107-like"/>
    <property type="match status" value="1"/>
</dbReference>
<evidence type="ECO:0000313" key="5">
    <source>
        <dbReference type="Proteomes" id="UP000283880"/>
    </source>
</evidence>
<dbReference type="AlphaFoldDB" id="A0A413FAM6"/>
<protein>
    <submittedName>
        <fullName evidence="4">DUF4366 domain-containing protein</fullName>
    </submittedName>
</protein>
<evidence type="ECO:0000256" key="1">
    <source>
        <dbReference type="SAM" id="MobiDB-lite"/>
    </source>
</evidence>
<evidence type="ECO:0000313" key="4">
    <source>
        <dbReference type="EMBL" id="RGX25789.1"/>
    </source>
</evidence>
<feature type="transmembrane region" description="Helical" evidence="2">
    <location>
        <begin position="336"/>
        <end position="355"/>
    </location>
</feature>
<organism evidence="4 5">
    <name type="scientific">Enterocloster asparagiformis</name>
    <dbReference type="NCBI Taxonomy" id="333367"/>
    <lineage>
        <taxon>Bacteria</taxon>
        <taxon>Bacillati</taxon>
        <taxon>Bacillota</taxon>
        <taxon>Clostridia</taxon>
        <taxon>Lachnospirales</taxon>
        <taxon>Lachnospiraceae</taxon>
        <taxon>Enterocloster</taxon>
    </lineage>
</organism>
<name>A0A413FAM6_9FIRM</name>
<feature type="compositionally biased region" description="Low complexity" evidence="1">
    <location>
        <begin position="173"/>
        <end position="194"/>
    </location>
</feature>
<accession>A0A413FAM6</accession>
<keyword evidence="2" id="KW-1133">Transmembrane helix</keyword>
<dbReference type="EMBL" id="QSBM01000018">
    <property type="protein sequence ID" value="RGX25789.1"/>
    <property type="molecule type" value="Genomic_DNA"/>
</dbReference>
<feature type="domain" description="Mobile element protein CD1107-like" evidence="3">
    <location>
        <begin position="205"/>
        <end position="363"/>
    </location>
</feature>
<feature type="compositionally biased region" description="Basic and acidic residues" evidence="1">
    <location>
        <begin position="126"/>
        <end position="137"/>
    </location>
</feature>
<feature type="region of interest" description="Disordered" evidence="1">
    <location>
        <begin position="311"/>
        <end position="331"/>
    </location>
</feature>
<feature type="compositionally biased region" description="Low complexity" evidence="1">
    <location>
        <begin position="144"/>
        <end position="162"/>
    </location>
</feature>
<dbReference type="Proteomes" id="UP000283880">
    <property type="component" value="Unassembled WGS sequence"/>
</dbReference>
<gene>
    <name evidence="4" type="ORF">DWV29_20990</name>
</gene>